<comment type="subcellular location">
    <subcellularLocation>
        <location evidence="1">Membrane</location>
        <topology evidence="1">Multi-pass membrane protein</topology>
    </subcellularLocation>
</comment>
<keyword evidence="8" id="KW-1185">Reference proteome</keyword>
<feature type="domain" description="Major facilitator superfamily (MFS) profile" evidence="6">
    <location>
        <begin position="18"/>
        <end position="417"/>
    </location>
</feature>
<dbReference type="PANTHER" id="PTHR11662:SF285">
    <property type="entry name" value="HEXURONATE TRANSPORTER"/>
    <property type="match status" value="1"/>
</dbReference>
<dbReference type="Pfam" id="PF07690">
    <property type="entry name" value="MFS_1"/>
    <property type="match status" value="1"/>
</dbReference>
<dbReference type="InterPro" id="IPR011701">
    <property type="entry name" value="MFS"/>
</dbReference>
<name>A0A1G7KP13_9BACT</name>
<feature type="transmembrane region" description="Helical" evidence="5">
    <location>
        <begin position="358"/>
        <end position="379"/>
    </location>
</feature>
<evidence type="ECO:0000259" key="6">
    <source>
        <dbReference type="PROSITE" id="PS50850"/>
    </source>
</evidence>
<feature type="transmembrane region" description="Helical" evidence="5">
    <location>
        <begin position="270"/>
        <end position="291"/>
    </location>
</feature>
<organism evidence="7 8">
    <name type="scientific">Terriglobus roseus</name>
    <dbReference type="NCBI Taxonomy" id="392734"/>
    <lineage>
        <taxon>Bacteria</taxon>
        <taxon>Pseudomonadati</taxon>
        <taxon>Acidobacteriota</taxon>
        <taxon>Terriglobia</taxon>
        <taxon>Terriglobales</taxon>
        <taxon>Acidobacteriaceae</taxon>
        <taxon>Terriglobus</taxon>
    </lineage>
</organism>
<keyword evidence="4 5" id="KW-0472">Membrane</keyword>
<accession>A0A1G7KP13</accession>
<feature type="transmembrane region" description="Helical" evidence="5">
    <location>
        <begin position="14"/>
        <end position="32"/>
    </location>
</feature>
<feature type="transmembrane region" description="Helical" evidence="5">
    <location>
        <begin position="84"/>
        <end position="111"/>
    </location>
</feature>
<dbReference type="InterPro" id="IPR050382">
    <property type="entry name" value="MFS_Na/Anion_cotransporter"/>
</dbReference>
<evidence type="ECO:0000256" key="2">
    <source>
        <dbReference type="ARBA" id="ARBA00022692"/>
    </source>
</evidence>
<dbReference type="GO" id="GO:0016020">
    <property type="term" value="C:membrane"/>
    <property type="evidence" value="ECO:0007669"/>
    <property type="project" value="UniProtKB-SubCell"/>
</dbReference>
<dbReference type="PANTHER" id="PTHR11662">
    <property type="entry name" value="SOLUTE CARRIER FAMILY 17"/>
    <property type="match status" value="1"/>
</dbReference>
<dbReference type="InterPro" id="IPR020846">
    <property type="entry name" value="MFS_dom"/>
</dbReference>
<dbReference type="EMBL" id="LT629690">
    <property type="protein sequence ID" value="SDF38925.1"/>
    <property type="molecule type" value="Genomic_DNA"/>
</dbReference>
<proteinExistence type="predicted"/>
<keyword evidence="2 5" id="KW-0812">Transmembrane</keyword>
<feature type="transmembrane region" description="Helical" evidence="5">
    <location>
        <begin position="391"/>
        <end position="412"/>
    </location>
</feature>
<dbReference type="OrthoDB" id="6360at2"/>
<dbReference type="SUPFAM" id="SSF103473">
    <property type="entry name" value="MFS general substrate transporter"/>
    <property type="match status" value="1"/>
</dbReference>
<evidence type="ECO:0000256" key="5">
    <source>
        <dbReference type="SAM" id="Phobius"/>
    </source>
</evidence>
<dbReference type="PROSITE" id="PS50850">
    <property type="entry name" value="MFS"/>
    <property type="match status" value="1"/>
</dbReference>
<feature type="transmembrane region" description="Helical" evidence="5">
    <location>
        <begin position="174"/>
        <end position="192"/>
    </location>
</feature>
<dbReference type="Proteomes" id="UP000182427">
    <property type="component" value="Chromosome I"/>
</dbReference>
<evidence type="ECO:0000313" key="8">
    <source>
        <dbReference type="Proteomes" id="UP000182427"/>
    </source>
</evidence>
<feature type="transmembrane region" description="Helical" evidence="5">
    <location>
        <begin position="228"/>
        <end position="250"/>
    </location>
</feature>
<dbReference type="InterPro" id="IPR036259">
    <property type="entry name" value="MFS_trans_sf"/>
</dbReference>
<evidence type="ECO:0000256" key="3">
    <source>
        <dbReference type="ARBA" id="ARBA00022989"/>
    </source>
</evidence>
<feature type="transmembrane region" description="Helical" evidence="5">
    <location>
        <begin position="327"/>
        <end position="346"/>
    </location>
</feature>
<reference evidence="7 8" key="1">
    <citation type="submission" date="2016-10" db="EMBL/GenBank/DDBJ databases">
        <authorList>
            <person name="de Groot N.N."/>
        </authorList>
    </citation>
    <scope>NUCLEOTIDE SEQUENCE [LARGE SCALE GENOMIC DNA]</scope>
    <source>
        <strain evidence="7 8">GAS232</strain>
    </source>
</reference>
<dbReference type="AlphaFoldDB" id="A0A1G7KP13"/>
<evidence type="ECO:0000256" key="4">
    <source>
        <dbReference type="ARBA" id="ARBA00023136"/>
    </source>
</evidence>
<evidence type="ECO:0000313" key="7">
    <source>
        <dbReference type="EMBL" id="SDF38925.1"/>
    </source>
</evidence>
<feature type="transmembrane region" description="Helical" evidence="5">
    <location>
        <begin position="53"/>
        <end position="72"/>
    </location>
</feature>
<sequence>MESASPEESVKNRYRWLVVGLLFLATGINYMDRSALGILAHTLDLEFKWSEESYGNIVLAFTLAYGIGYIVAGRIVDWIGTKAGYAIFVFLWTLAAISHSVAGSVIGFFFARLCLGFAESGNFPAAIRAISEWFEPEERALATGIFNSGSNLAALAAPGFIAFILYRYHSWRYAFWGVGALGFVWLLLWLAFPYQRLLRLGGGGTSRSVAIVEASTSARWSDLLKLRVMWAFILVKAMTDPVWWLYLFWLPKFLQQRFQLSVAEIGVPLAVIYCVSSLGALVGGWSAGYLIRRGWDVLSARKAILAVCAACALLLMLATRLQTLTEIVALFSVLTAAHQAWAANLFAANADCFPAATLSSSVGIAGAAGAFGGVVFQKFTGWMLQASHGDYTVVFLVAGMAYAVALLVFHILTVKKAVEYPA</sequence>
<dbReference type="Gene3D" id="1.20.1250.20">
    <property type="entry name" value="MFS general substrate transporter like domains"/>
    <property type="match status" value="2"/>
</dbReference>
<gene>
    <name evidence="7" type="ORF">SAMN05444167_2253</name>
</gene>
<dbReference type="GO" id="GO:0015134">
    <property type="term" value="F:hexuronate transmembrane transporter activity"/>
    <property type="evidence" value="ECO:0007669"/>
    <property type="project" value="TreeGrafter"/>
</dbReference>
<protein>
    <submittedName>
        <fullName evidence="7">MFS transporter, ACS family, hexuronate transporter</fullName>
    </submittedName>
</protein>
<keyword evidence="3 5" id="KW-1133">Transmembrane helix</keyword>
<feature type="transmembrane region" description="Helical" evidence="5">
    <location>
        <begin position="149"/>
        <end position="168"/>
    </location>
</feature>
<feature type="transmembrane region" description="Helical" evidence="5">
    <location>
        <begin position="303"/>
        <end position="321"/>
    </location>
</feature>
<evidence type="ECO:0000256" key="1">
    <source>
        <dbReference type="ARBA" id="ARBA00004141"/>
    </source>
</evidence>